<dbReference type="Pfam" id="PF04240">
    <property type="entry name" value="Caroten_synth"/>
    <property type="match status" value="1"/>
</dbReference>
<sequence>MRQSLKIYPAFVVWYSIGLLLMLFWYVPSWLAFSNSIFLILYAVCALELFIYASDKGTKNLIILKGAVSIAINTFLIEVIGVATGFPFGAYQYQPTLGFLVFGVPFTITVAWLGVIVNSIMISNQKTKVWRAMEVGAWVVLLDLILDPVAERMHFWDWYGNGLYYDIPLTNFISWFVIGAVVSLFMPLFRISQKVRQLATRLYQLMLLMFGLLGLKEGLLMVFVLSVCFIFICEGRYRYDNSAKEQTV</sequence>
<dbReference type="EMBL" id="JAMQJZ010000016">
    <property type="protein sequence ID" value="MDC3422064.1"/>
    <property type="molecule type" value="Genomic_DNA"/>
</dbReference>
<feature type="transmembrane region" description="Helical" evidence="1">
    <location>
        <begin position="172"/>
        <end position="191"/>
    </location>
</feature>
<evidence type="ECO:0000256" key="1">
    <source>
        <dbReference type="SAM" id="Phobius"/>
    </source>
</evidence>
<reference evidence="2" key="1">
    <citation type="submission" date="2022-06" db="EMBL/GenBank/DDBJ databases">
        <title>Aquibacillus sp. a new bacterium isolated from soil saline samples.</title>
        <authorList>
            <person name="Galisteo C."/>
            <person name="De La Haba R."/>
            <person name="Sanchez-Porro C."/>
            <person name="Ventosa A."/>
        </authorList>
    </citation>
    <scope>NUCLEOTIDE SEQUENCE</scope>
    <source>
        <strain evidence="2">JCM 12387</strain>
    </source>
</reference>
<feature type="transmembrane region" description="Helical" evidence="1">
    <location>
        <begin position="66"/>
        <end position="91"/>
    </location>
</feature>
<protein>
    <submittedName>
        <fullName evidence="2">Carotenoid biosynthesis protein</fullName>
    </submittedName>
</protein>
<organism evidence="2 3">
    <name type="scientific">Aquibacillus koreensis</name>
    <dbReference type="NCBI Taxonomy" id="279446"/>
    <lineage>
        <taxon>Bacteria</taxon>
        <taxon>Bacillati</taxon>
        <taxon>Bacillota</taxon>
        <taxon>Bacilli</taxon>
        <taxon>Bacillales</taxon>
        <taxon>Bacillaceae</taxon>
        <taxon>Aquibacillus</taxon>
    </lineage>
</organism>
<dbReference type="PANTHER" id="PTHR39419">
    <property type="entry name" value="SLL0814 PROTEIN"/>
    <property type="match status" value="1"/>
</dbReference>
<feature type="transmembrane region" description="Helical" evidence="1">
    <location>
        <begin position="7"/>
        <end position="27"/>
    </location>
</feature>
<dbReference type="RefSeq" id="WP_259869270.1">
    <property type="nucleotide sequence ID" value="NZ_JAMQJZ010000016.1"/>
</dbReference>
<dbReference type="PANTHER" id="PTHR39419:SF1">
    <property type="entry name" value="SLL0814 PROTEIN"/>
    <property type="match status" value="1"/>
</dbReference>
<name>A0A9X4AJQ3_9BACI</name>
<keyword evidence="3" id="KW-1185">Reference proteome</keyword>
<keyword evidence="1" id="KW-0472">Membrane</keyword>
<feature type="transmembrane region" description="Helical" evidence="1">
    <location>
        <begin position="203"/>
        <end position="232"/>
    </location>
</feature>
<accession>A0A9X4AJQ3</accession>
<comment type="caution">
    <text evidence="2">The sequence shown here is derived from an EMBL/GenBank/DDBJ whole genome shotgun (WGS) entry which is preliminary data.</text>
</comment>
<evidence type="ECO:0000313" key="2">
    <source>
        <dbReference type="EMBL" id="MDC3422064.1"/>
    </source>
</evidence>
<evidence type="ECO:0000313" key="3">
    <source>
        <dbReference type="Proteomes" id="UP001145072"/>
    </source>
</evidence>
<gene>
    <name evidence="2" type="ORF">NC661_17025</name>
</gene>
<dbReference type="AlphaFoldDB" id="A0A9X4AJQ3"/>
<proteinExistence type="predicted"/>
<keyword evidence="1" id="KW-1133">Transmembrane helix</keyword>
<keyword evidence="1" id="KW-0812">Transmembrane</keyword>
<dbReference type="Proteomes" id="UP001145072">
    <property type="component" value="Unassembled WGS sequence"/>
</dbReference>
<feature type="transmembrane region" description="Helical" evidence="1">
    <location>
        <begin position="33"/>
        <end position="54"/>
    </location>
</feature>
<dbReference type="InterPro" id="IPR007354">
    <property type="entry name" value="CruF-like"/>
</dbReference>
<feature type="transmembrane region" description="Helical" evidence="1">
    <location>
        <begin position="97"/>
        <end position="117"/>
    </location>
</feature>